<proteinExistence type="predicted"/>
<dbReference type="InterPro" id="IPR031165">
    <property type="entry name" value="GNAT_YJDJ"/>
</dbReference>
<sequence length="97" mass="10602">MKTIEDVGGRYELAIDGAAVAVSTYRDVGQRRVFLHTEVDPDHAGQGLATELIEWALGDVREKGLRIVARCPMVAGYLTKHHQFDDLVDSPQGVDGP</sequence>
<keyword evidence="2" id="KW-0808">Transferase</keyword>
<dbReference type="EMBL" id="VRMG01000008">
    <property type="protein sequence ID" value="TXN29683.1"/>
    <property type="molecule type" value="Genomic_DNA"/>
</dbReference>
<feature type="domain" description="N-acetyltransferase" evidence="1">
    <location>
        <begin position="3"/>
        <end position="89"/>
    </location>
</feature>
<name>A0A5C8UN77_9MICO</name>
<dbReference type="InterPro" id="IPR016181">
    <property type="entry name" value="Acyl_CoA_acyltransferase"/>
</dbReference>
<keyword evidence="3" id="KW-1185">Reference proteome</keyword>
<protein>
    <submittedName>
        <fullName evidence="2">N-acetyltransferase</fullName>
    </submittedName>
</protein>
<dbReference type="Gene3D" id="3.40.630.30">
    <property type="match status" value="1"/>
</dbReference>
<comment type="caution">
    <text evidence="2">The sequence shown here is derived from an EMBL/GenBank/DDBJ whole genome shotgun (WGS) entry which is preliminary data.</text>
</comment>
<evidence type="ECO:0000313" key="3">
    <source>
        <dbReference type="Proteomes" id="UP000321379"/>
    </source>
</evidence>
<dbReference type="Proteomes" id="UP000321379">
    <property type="component" value="Unassembled WGS sequence"/>
</dbReference>
<dbReference type="PROSITE" id="PS51729">
    <property type="entry name" value="GNAT_YJDJ"/>
    <property type="match status" value="1"/>
</dbReference>
<evidence type="ECO:0000313" key="2">
    <source>
        <dbReference type="EMBL" id="TXN29683.1"/>
    </source>
</evidence>
<dbReference type="GO" id="GO:0016740">
    <property type="term" value="F:transferase activity"/>
    <property type="evidence" value="ECO:0007669"/>
    <property type="project" value="UniProtKB-KW"/>
</dbReference>
<dbReference type="CDD" id="cd04301">
    <property type="entry name" value="NAT_SF"/>
    <property type="match status" value="1"/>
</dbReference>
<evidence type="ECO:0000259" key="1">
    <source>
        <dbReference type="PROSITE" id="PS51729"/>
    </source>
</evidence>
<gene>
    <name evidence="2" type="ORF">FVP33_11040</name>
</gene>
<organism evidence="2 3">
    <name type="scientific">Lacisediminihabitans profunda</name>
    <dbReference type="NCBI Taxonomy" id="2594790"/>
    <lineage>
        <taxon>Bacteria</taxon>
        <taxon>Bacillati</taxon>
        <taxon>Actinomycetota</taxon>
        <taxon>Actinomycetes</taxon>
        <taxon>Micrococcales</taxon>
        <taxon>Microbacteriaceae</taxon>
        <taxon>Lacisediminihabitans</taxon>
    </lineage>
</organism>
<reference evidence="2 3" key="1">
    <citation type="submission" date="2019-08" db="EMBL/GenBank/DDBJ databases">
        <title>Bacterial whole genome sequence for Glaciihabitans sp. CHu50b-6-2.</title>
        <authorList>
            <person name="Jin L."/>
        </authorList>
    </citation>
    <scope>NUCLEOTIDE SEQUENCE [LARGE SCALE GENOMIC DNA]</scope>
    <source>
        <strain evidence="2 3">CHu50b-6-2</strain>
    </source>
</reference>
<dbReference type="InterPro" id="IPR045057">
    <property type="entry name" value="Gcn5-rel_NAT"/>
</dbReference>
<dbReference type="PANTHER" id="PTHR31435">
    <property type="entry name" value="PROTEIN NATD1"/>
    <property type="match status" value="1"/>
</dbReference>
<dbReference type="PANTHER" id="PTHR31435:SF10">
    <property type="entry name" value="BSR4717 PROTEIN"/>
    <property type="match status" value="1"/>
</dbReference>
<dbReference type="AlphaFoldDB" id="A0A5C8UN77"/>
<dbReference type="RefSeq" id="WP_147783727.1">
    <property type="nucleotide sequence ID" value="NZ_VRMG01000008.1"/>
</dbReference>
<dbReference type="Pfam" id="PF14542">
    <property type="entry name" value="Acetyltransf_CG"/>
    <property type="match status" value="1"/>
</dbReference>
<dbReference type="SUPFAM" id="SSF55729">
    <property type="entry name" value="Acyl-CoA N-acyltransferases (Nat)"/>
    <property type="match status" value="1"/>
</dbReference>
<accession>A0A5C8UN77</accession>